<evidence type="ECO:0000256" key="2">
    <source>
        <dbReference type="ARBA" id="ARBA00022679"/>
    </source>
</evidence>
<dbReference type="STRING" id="685588.A0A067SEF9"/>
<dbReference type="AlphaFoldDB" id="A0A067SEF9"/>
<organism evidence="7 8">
    <name type="scientific">Galerina marginata (strain CBS 339.88)</name>
    <dbReference type="NCBI Taxonomy" id="685588"/>
    <lineage>
        <taxon>Eukaryota</taxon>
        <taxon>Fungi</taxon>
        <taxon>Dikarya</taxon>
        <taxon>Basidiomycota</taxon>
        <taxon>Agaricomycotina</taxon>
        <taxon>Agaricomycetes</taxon>
        <taxon>Agaricomycetidae</taxon>
        <taxon>Agaricales</taxon>
        <taxon>Agaricineae</taxon>
        <taxon>Strophariaceae</taxon>
        <taxon>Galerina</taxon>
    </lineage>
</organism>
<dbReference type="SMART" id="SM00811">
    <property type="entry name" value="Alpha_kinase"/>
    <property type="match status" value="1"/>
</dbReference>
<name>A0A067SEF9_GALM3</name>
<evidence type="ECO:0000256" key="1">
    <source>
        <dbReference type="ARBA" id="ARBA00022527"/>
    </source>
</evidence>
<gene>
    <name evidence="7" type="ORF">GALMADRAFT_284176</name>
</gene>
<evidence type="ECO:0000259" key="6">
    <source>
        <dbReference type="PROSITE" id="PS51158"/>
    </source>
</evidence>
<dbReference type="PANTHER" id="PTHR45992">
    <property type="entry name" value="EUKARYOTIC ELONGATION FACTOR 2 KINASE-RELATED"/>
    <property type="match status" value="1"/>
</dbReference>
<keyword evidence="3" id="KW-0547">Nucleotide-binding</keyword>
<dbReference type="CDD" id="cd04515">
    <property type="entry name" value="Alpha_kinase"/>
    <property type="match status" value="1"/>
</dbReference>
<dbReference type="GO" id="GO:0005524">
    <property type="term" value="F:ATP binding"/>
    <property type="evidence" value="ECO:0007669"/>
    <property type="project" value="UniProtKB-KW"/>
</dbReference>
<dbReference type="PANTHER" id="PTHR45992:SF2">
    <property type="entry name" value="EUKARYOTIC ELONGATION FACTOR 2 KINASE"/>
    <property type="match status" value="1"/>
</dbReference>
<evidence type="ECO:0000256" key="3">
    <source>
        <dbReference type="ARBA" id="ARBA00022741"/>
    </source>
</evidence>
<dbReference type="GO" id="GO:1903013">
    <property type="term" value="P:response to differentiation-inducing factor 1"/>
    <property type="evidence" value="ECO:0007669"/>
    <property type="project" value="TreeGrafter"/>
</dbReference>
<keyword evidence="5" id="KW-0067">ATP-binding</keyword>
<keyword evidence="2" id="KW-0808">Transferase</keyword>
<dbReference type="InterPro" id="IPR011009">
    <property type="entry name" value="Kinase-like_dom_sf"/>
</dbReference>
<evidence type="ECO:0000313" key="7">
    <source>
        <dbReference type="EMBL" id="KDR65153.1"/>
    </source>
</evidence>
<evidence type="ECO:0000256" key="5">
    <source>
        <dbReference type="ARBA" id="ARBA00022840"/>
    </source>
</evidence>
<dbReference type="GO" id="GO:0004674">
    <property type="term" value="F:protein serine/threonine kinase activity"/>
    <property type="evidence" value="ECO:0007669"/>
    <property type="project" value="UniProtKB-KW"/>
</dbReference>
<proteinExistence type="predicted"/>
<dbReference type="SUPFAM" id="SSF56112">
    <property type="entry name" value="Protein kinase-like (PK-like)"/>
    <property type="match status" value="1"/>
</dbReference>
<evidence type="ECO:0000313" key="8">
    <source>
        <dbReference type="Proteomes" id="UP000027222"/>
    </source>
</evidence>
<dbReference type="OrthoDB" id="2915404at2759"/>
<reference evidence="8" key="1">
    <citation type="journal article" date="2014" name="Proc. Natl. Acad. Sci. U.S.A.">
        <title>Extensive sampling of basidiomycete genomes demonstrates inadequacy of the white-rot/brown-rot paradigm for wood decay fungi.</title>
        <authorList>
            <person name="Riley R."/>
            <person name="Salamov A.A."/>
            <person name="Brown D.W."/>
            <person name="Nagy L.G."/>
            <person name="Floudas D."/>
            <person name="Held B.W."/>
            <person name="Levasseur A."/>
            <person name="Lombard V."/>
            <person name="Morin E."/>
            <person name="Otillar R."/>
            <person name="Lindquist E.A."/>
            <person name="Sun H."/>
            <person name="LaButti K.M."/>
            <person name="Schmutz J."/>
            <person name="Jabbour D."/>
            <person name="Luo H."/>
            <person name="Baker S.E."/>
            <person name="Pisabarro A.G."/>
            <person name="Walton J.D."/>
            <person name="Blanchette R.A."/>
            <person name="Henrissat B."/>
            <person name="Martin F."/>
            <person name="Cullen D."/>
            <person name="Hibbett D.S."/>
            <person name="Grigoriev I.V."/>
        </authorList>
    </citation>
    <scope>NUCLEOTIDE SEQUENCE [LARGE SCALE GENOMIC DNA]</scope>
    <source>
        <strain evidence="8">CBS 339.88</strain>
    </source>
</reference>
<dbReference type="Proteomes" id="UP000027222">
    <property type="component" value="Unassembled WGS sequence"/>
</dbReference>
<dbReference type="Gene3D" id="3.20.200.10">
    <property type="entry name" value="MHCK/EF2 kinase"/>
    <property type="match status" value="1"/>
</dbReference>
<dbReference type="InterPro" id="IPR051852">
    <property type="entry name" value="Alpha-type_PK"/>
</dbReference>
<dbReference type="HOGENOM" id="CLU_032408_0_0_1"/>
<protein>
    <recommendedName>
        <fullName evidence="6">Alpha-type protein kinase domain-containing protein</fullName>
    </recommendedName>
</protein>
<accession>A0A067SEF9</accession>
<dbReference type="GO" id="GO:0031037">
    <property type="term" value="P:myosin II filament disassembly"/>
    <property type="evidence" value="ECO:0007669"/>
    <property type="project" value="TreeGrafter"/>
</dbReference>
<dbReference type="PROSITE" id="PS51158">
    <property type="entry name" value="ALPHA_KINASE"/>
    <property type="match status" value="1"/>
</dbReference>
<evidence type="ECO:0000256" key="4">
    <source>
        <dbReference type="ARBA" id="ARBA00022777"/>
    </source>
</evidence>
<sequence length="616" mass="67764">MDRDFCGSDTGDGCGRSFPNKSSPGLCAKCTKLASFSDGSTEYEQWKGFRQCESCGVAWKNLDSPICGRCASDNAKAATPQQGVATDPNIQNLARTAIEASRAARSHAMDARITKQPVGQQLHTTAGLTAARSSIGVGDNNVFITAQCRIKSTSVKDQKTTDPSCGQWGKPWPKDAYMSEVLDEYLATLNVRWSNEKGMALIPFVPHSYDEVEFRWAGNKLFLPGDVNKPVGEVYDTYLTGDMARYYSAPAPTTKKAAGSQPQFLMALELYIDQPKFMARRRDTMSFSNRGAPAHSSTNITTTFRKRSATATEINDTLRKRHTVSNEGGPMESTFVRTNRANLPAVDASTVIHLKKAHTTCDPETGEVEIVWPDNSDTYEGVLGKDVFATGATKNVYKLSIGSELYVAKRFFEIGSGTMVTANENKASLENELIRLKNAEWFLAKFKDLAKENGVEFSSNIIISDGFLIREMGMPSPASSFSSFEKDTAVWLVEPRRTKAVRKFSGTLVHPTRRDKLGQTLSAFTHFVYEYSGKELVFADIQGSPMTIQNVDTFILFDPMSHSRQSDSGIGDHGLDGIATFTAQHTCNYVCRGLKLATLSEDKAQDSDEDEEDADK</sequence>
<keyword evidence="1" id="KW-0723">Serine/threonine-protein kinase</keyword>
<feature type="domain" description="Alpha-type protein kinase" evidence="6">
    <location>
        <begin position="364"/>
        <end position="599"/>
    </location>
</feature>
<keyword evidence="4" id="KW-0418">Kinase</keyword>
<dbReference type="Pfam" id="PF02816">
    <property type="entry name" value="Alpha_kinase"/>
    <property type="match status" value="1"/>
</dbReference>
<dbReference type="EMBL" id="KL142496">
    <property type="protein sequence ID" value="KDR65153.1"/>
    <property type="molecule type" value="Genomic_DNA"/>
</dbReference>
<dbReference type="InterPro" id="IPR004166">
    <property type="entry name" value="a-kinase_dom"/>
</dbReference>
<keyword evidence="8" id="KW-1185">Reference proteome</keyword>